<evidence type="ECO:0000313" key="3">
    <source>
        <dbReference type="Proteomes" id="UP000623467"/>
    </source>
</evidence>
<accession>A0A8H7D280</accession>
<protein>
    <recommendedName>
        <fullName evidence="1">DUF6589 domain-containing protein</fullName>
    </recommendedName>
</protein>
<dbReference type="OrthoDB" id="3266963at2759"/>
<dbReference type="InterPro" id="IPR046496">
    <property type="entry name" value="DUF6589"/>
</dbReference>
<dbReference type="AlphaFoldDB" id="A0A8H7D280"/>
<keyword evidence="3" id="KW-1185">Reference proteome</keyword>
<comment type="caution">
    <text evidence="2">The sequence shown here is derived from an EMBL/GenBank/DDBJ whole genome shotgun (WGS) entry which is preliminary data.</text>
</comment>
<gene>
    <name evidence="2" type="ORF">MSAN_01218800</name>
</gene>
<dbReference type="EMBL" id="JACAZH010000009">
    <property type="protein sequence ID" value="KAF7358795.1"/>
    <property type="molecule type" value="Genomic_DNA"/>
</dbReference>
<sequence>MSRFGLSVHDRTARACLDSLTDSSLSQLRQSVAEGIATGTQDWQIVLDNVQQYCRQRDHRIGREDVLKFGTAATAILLEDCAPGAFDLQDYPNRVMQQDRRQLSAESLRDDVDWLYIHELMALHWVCILVKFVPQLEHLQKDISALFKSEQMTKFRLRPHQSVMQSLGTNAEWETETQGMMRAILDFMKQMGLDEKALENLIFMARGDGASVAAMWRIKKYLSAHPSHYKAFRNLLPPGPEIWHTRWTQLNTLATNY</sequence>
<proteinExistence type="predicted"/>
<evidence type="ECO:0000259" key="1">
    <source>
        <dbReference type="Pfam" id="PF20231"/>
    </source>
</evidence>
<feature type="domain" description="DUF6589" evidence="1">
    <location>
        <begin position="99"/>
        <end position="256"/>
    </location>
</feature>
<evidence type="ECO:0000313" key="2">
    <source>
        <dbReference type="EMBL" id="KAF7358795.1"/>
    </source>
</evidence>
<dbReference type="Proteomes" id="UP000623467">
    <property type="component" value="Unassembled WGS sequence"/>
</dbReference>
<organism evidence="2 3">
    <name type="scientific">Mycena sanguinolenta</name>
    <dbReference type="NCBI Taxonomy" id="230812"/>
    <lineage>
        <taxon>Eukaryota</taxon>
        <taxon>Fungi</taxon>
        <taxon>Dikarya</taxon>
        <taxon>Basidiomycota</taxon>
        <taxon>Agaricomycotina</taxon>
        <taxon>Agaricomycetes</taxon>
        <taxon>Agaricomycetidae</taxon>
        <taxon>Agaricales</taxon>
        <taxon>Marasmiineae</taxon>
        <taxon>Mycenaceae</taxon>
        <taxon>Mycena</taxon>
    </lineage>
</organism>
<name>A0A8H7D280_9AGAR</name>
<reference evidence="2" key="1">
    <citation type="submission" date="2020-05" db="EMBL/GenBank/DDBJ databases">
        <title>Mycena genomes resolve the evolution of fungal bioluminescence.</title>
        <authorList>
            <person name="Tsai I.J."/>
        </authorList>
    </citation>
    <scope>NUCLEOTIDE SEQUENCE</scope>
    <source>
        <strain evidence="2">160909Yilan</strain>
    </source>
</reference>
<dbReference type="Pfam" id="PF20231">
    <property type="entry name" value="DUF6589"/>
    <property type="match status" value="1"/>
</dbReference>